<dbReference type="AlphaFoldDB" id="A0A2K2BIJ5"/>
<proteinExistence type="predicted"/>
<dbReference type="EMBL" id="CM009291">
    <property type="protein sequence ID" value="PNT49603.1"/>
    <property type="molecule type" value="Genomic_DNA"/>
</dbReference>
<dbReference type="InParanoid" id="A0A2K2BIJ5"/>
<sequence>MPHFICFIPCICFQLPLYVLEEICKSSINATSISIMLNIKVHLWICYGILHAIRNMRVRLNEDMLLQACTHSYSWMQLESPSTSHMSTDNISG</sequence>
<reference evidence="1 2" key="1">
    <citation type="journal article" date="2006" name="Science">
        <title>The genome of black cottonwood, Populus trichocarpa (Torr. &amp; Gray).</title>
        <authorList>
            <person name="Tuskan G.A."/>
            <person name="Difazio S."/>
            <person name="Jansson S."/>
            <person name="Bohlmann J."/>
            <person name="Grigoriev I."/>
            <person name="Hellsten U."/>
            <person name="Putnam N."/>
            <person name="Ralph S."/>
            <person name="Rombauts S."/>
            <person name="Salamov A."/>
            <person name="Schein J."/>
            <person name="Sterck L."/>
            <person name="Aerts A."/>
            <person name="Bhalerao R.R."/>
            <person name="Bhalerao R.P."/>
            <person name="Blaudez D."/>
            <person name="Boerjan W."/>
            <person name="Brun A."/>
            <person name="Brunner A."/>
            <person name="Busov V."/>
            <person name="Campbell M."/>
            <person name="Carlson J."/>
            <person name="Chalot M."/>
            <person name="Chapman J."/>
            <person name="Chen G.L."/>
            <person name="Cooper D."/>
            <person name="Coutinho P.M."/>
            <person name="Couturier J."/>
            <person name="Covert S."/>
            <person name="Cronk Q."/>
            <person name="Cunningham R."/>
            <person name="Davis J."/>
            <person name="Degroeve S."/>
            <person name="Dejardin A."/>
            <person name="Depamphilis C."/>
            <person name="Detter J."/>
            <person name="Dirks B."/>
            <person name="Dubchak I."/>
            <person name="Duplessis S."/>
            <person name="Ehlting J."/>
            <person name="Ellis B."/>
            <person name="Gendler K."/>
            <person name="Goodstein D."/>
            <person name="Gribskov M."/>
            <person name="Grimwood J."/>
            <person name="Groover A."/>
            <person name="Gunter L."/>
            <person name="Hamberger B."/>
            <person name="Heinze B."/>
            <person name="Helariutta Y."/>
            <person name="Henrissat B."/>
            <person name="Holligan D."/>
            <person name="Holt R."/>
            <person name="Huang W."/>
            <person name="Islam-Faridi N."/>
            <person name="Jones S."/>
            <person name="Jones-Rhoades M."/>
            <person name="Jorgensen R."/>
            <person name="Joshi C."/>
            <person name="Kangasjarvi J."/>
            <person name="Karlsson J."/>
            <person name="Kelleher C."/>
            <person name="Kirkpatrick R."/>
            <person name="Kirst M."/>
            <person name="Kohler A."/>
            <person name="Kalluri U."/>
            <person name="Larimer F."/>
            <person name="Leebens-Mack J."/>
            <person name="Leple J.C."/>
            <person name="Locascio P."/>
            <person name="Lou Y."/>
            <person name="Lucas S."/>
            <person name="Martin F."/>
            <person name="Montanini B."/>
            <person name="Napoli C."/>
            <person name="Nelson D.R."/>
            <person name="Nelson C."/>
            <person name="Nieminen K."/>
            <person name="Nilsson O."/>
            <person name="Pereda V."/>
            <person name="Peter G."/>
            <person name="Philippe R."/>
            <person name="Pilate G."/>
            <person name="Poliakov A."/>
            <person name="Razumovskaya J."/>
            <person name="Richardson P."/>
            <person name="Rinaldi C."/>
            <person name="Ritland K."/>
            <person name="Rouze P."/>
            <person name="Ryaboy D."/>
            <person name="Schmutz J."/>
            <person name="Schrader J."/>
            <person name="Segerman B."/>
            <person name="Shin H."/>
            <person name="Siddiqui A."/>
            <person name="Sterky F."/>
            <person name="Terry A."/>
            <person name="Tsai C.J."/>
            <person name="Uberbacher E."/>
            <person name="Unneberg P."/>
            <person name="Vahala J."/>
            <person name="Wall K."/>
            <person name="Wessler S."/>
            <person name="Yang G."/>
            <person name="Yin T."/>
            <person name="Douglas C."/>
            <person name="Marra M."/>
            <person name="Sandberg G."/>
            <person name="Van de Peer Y."/>
            <person name="Rokhsar D."/>
        </authorList>
    </citation>
    <scope>NUCLEOTIDE SEQUENCE [LARGE SCALE GENOMIC DNA]</scope>
    <source>
        <strain evidence="2">cv. Nisqually</strain>
    </source>
</reference>
<keyword evidence="2" id="KW-1185">Reference proteome</keyword>
<organism evidence="1 2">
    <name type="scientific">Populus trichocarpa</name>
    <name type="common">Western balsam poplar</name>
    <name type="synonym">Populus balsamifera subsp. trichocarpa</name>
    <dbReference type="NCBI Taxonomy" id="3694"/>
    <lineage>
        <taxon>Eukaryota</taxon>
        <taxon>Viridiplantae</taxon>
        <taxon>Streptophyta</taxon>
        <taxon>Embryophyta</taxon>
        <taxon>Tracheophyta</taxon>
        <taxon>Spermatophyta</taxon>
        <taxon>Magnoliopsida</taxon>
        <taxon>eudicotyledons</taxon>
        <taxon>Gunneridae</taxon>
        <taxon>Pentapetalae</taxon>
        <taxon>rosids</taxon>
        <taxon>fabids</taxon>
        <taxon>Malpighiales</taxon>
        <taxon>Salicaceae</taxon>
        <taxon>Saliceae</taxon>
        <taxon>Populus</taxon>
    </lineage>
</organism>
<evidence type="ECO:0000313" key="1">
    <source>
        <dbReference type="EMBL" id="PNT49603.1"/>
    </source>
</evidence>
<dbReference type="Proteomes" id="UP000006729">
    <property type="component" value="Chromosome 2"/>
</dbReference>
<protein>
    <submittedName>
        <fullName evidence="1">Uncharacterized protein</fullName>
    </submittedName>
</protein>
<gene>
    <name evidence="1" type="ORF">POPTR_002G139100</name>
</gene>
<evidence type="ECO:0000313" key="2">
    <source>
        <dbReference type="Proteomes" id="UP000006729"/>
    </source>
</evidence>
<name>A0A2K2BIJ5_POPTR</name>
<accession>A0A2K2BIJ5</accession>